<dbReference type="InterPro" id="IPR036291">
    <property type="entry name" value="NAD(P)-bd_dom_sf"/>
</dbReference>
<dbReference type="InterPro" id="IPR001509">
    <property type="entry name" value="Epimerase_deHydtase"/>
</dbReference>
<dbReference type="SUPFAM" id="SSF51735">
    <property type="entry name" value="NAD(P)-binding Rossmann-fold domains"/>
    <property type="match status" value="1"/>
</dbReference>
<dbReference type="PANTHER" id="PTHR43245">
    <property type="entry name" value="BIFUNCTIONAL POLYMYXIN RESISTANCE PROTEIN ARNA"/>
    <property type="match status" value="1"/>
</dbReference>
<sequence>MVTSQASTARQKTSKKRIFMTGASGCIGHYIADALIQHTSDELFLLVRTPEKLQFDYESRPGVTILQGDLRQIGQHAELLKTVDVAILAATAWGGPGEVFDVNVVKTLELIRLLDPNICDRVIYFSTASILGQDNQLLPEAGQLGTDYIRSKYDCYQQLSKLTSAPPISVFFPTLVFGGDEQKPYSHISSGLSEVPKWANLARFFSVDGSFHFLHAYDIAQVVVHLIDHPLAADERESFAFTNHVVLGNPAISADDAVAEICQYLQKKIYFRIPLSVGLADALISVLRAIGIKIEMASWDRFCMRYRHFRYQNPISPATLGLKTYCPTLSDLLKISGVGRNKTQE</sequence>
<dbReference type="Pfam" id="PF01370">
    <property type="entry name" value="Epimerase"/>
    <property type="match status" value="1"/>
</dbReference>
<dbReference type="EMBL" id="JAQOSQ010000001">
    <property type="protein sequence ID" value="MDJ1181691.1"/>
    <property type="molecule type" value="Genomic_DNA"/>
</dbReference>
<evidence type="ECO:0000259" key="1">
    <source>
        <dbReference type="Pfam" id="PF01370"/>
    </source>
</evidence>
<dbReference type="Gene3D" id="3.40.50.720">
    <property type="entry name" value="NAD(P)-binding Rossmann-like Domain"/>
    <property type="match status" value="1"/>
</dbReference>
<protein>
    <submittedName>
        <fullName evidence="2">NAD(P)-dependent oxidoreductase</fullName>
    </submittedName>
</protein>
<proteinExistence type="predicted"/>
<name>A0ABT7BR88_9CYAN</name>
<gene>
    <name evidence="2" type="ORF">PMH09_00660</name>
</gene>
<comment type="caution">
    <text evidence="2">The sequence shown here is derived from an EMBL/GenBank/DDBJ whole genome shotgun (WGS) entry which is preliminary data.</text>
</comment>
<dbReference type="Proteomes" id="UP001232992">
    <property type="component" value="Unassembled WGS sequence"/>
</dbReference>
<evidence type="ECO:0000313" key="2">
    <source>
        <dbReference type="EMBL" id="MDJ1181691.1"/>
    </source>
</evidence>
<dbReference type="InterPro" id="IPR050177">
    <property type="entry name" value="Lipid_A_modif_metabolic_enz"/>
</dbReference>
<evidence type="ECO:0000313" key="3">
    <source>
        <dbReference type="Proteomes" id="UP001232992"/>
    </source>
</evidence>
<dbReference type="RefSeq" id="WP_283756345.1">
    <property type="nucleotide sequence ID" value="NZ_JAQOSQ010000001.1"/>
</dbReference>
<keyword evidence="3" id="KW-1185">Reference proteome</keyword>
<reference evidence="2 3" key="1">
    <citation type="submission" date="2023-01" db="EMBL/GenBank/DDBJ databases">
        <title>Novel diversity within Roseofilum (Cyanobacteria; Desertifilaceae) from marine benthic mats with descriptions of four novel species.</title>
        <authorList>
            <person name="Wang Y."/>
            <person name="Berthold D.E."/>
            <person name="Hu J."/>
            <person name="Lefler F.W."/>
            <person name="Laughinghouse H.D. IV."/>
        </authorList>
    </citation>
    <scope>NUCLEOTIDE SEQUENCE [LARGE SCALE GENOMIC DNA]</scope>
    <source>
        <strain evidence="2 3">BLCC-M143</strain>
    </source>
</reference>
<dbReference type="PANTHER" id="PTHR43245:SF13">
    <property type="entry name" value="UDP-D-APIOSE_UDP-D-XYLOSE SYNTHASE 2"/>
    <property type="match status" value="1"/>
</dbReference>
<feature type="domain" description="NAD-dependent epimerase/dehydratase" evidence="1">
    <location>
        <begin position="18"/>
        <end position="237"/>
    </location>
</feature>
<organism evidence="2 3">
    <name type="scientific">Roseofilum casamattae BLCC-M143</name>
    <dbReference type="NCBI Taxonomy" id="3022442"/>
    <lineage>
        <taxon>Bacteria</taxon>
        <taxon>Bacillati</taxon>
        <taxon>Cyanobacteriota</taxon>
        <taxon>Cyanophyceae</taxon>
        <taxon>Desertifilales</taxon>
        <taxon>Desertifilaceae</taxon>
        <taxon>Roseofilum</taxon>
        <taxon>Roseofilum casamattae</taxon>
    </lineage>
</organism>
<accession>A0ABT7BR88</accession>